<evidence type="ECO:0000256" key="5">
    <source>
        <dbReference type="ARBA" id="ARBA00022833"/>
    </source>
</evidence>
<dbReference type="GO" id="GO:0003700">
    <property type="term" value="F:DNA-binding transcription factor activity"/>
    <property type="evidence" value="ECO:0007669"/>
    <property type="project" value="TreeGrafter"/>
</dbReference>
<dbReference type="Pfam" id="PF13909">
    <property type="entry name" value="zf-H2C2_5"/>
    <property type="match status" value="1"/>
</dbReference>
<keyword evidence="5" id="KW-0862">Zinc</keyword>
<evidence type="ECO:0000256" key="2">
    <source>
        <dbReference type="ARBA" id="ARBA00022723"/>
    </source>
</evidence>
<evidence type="ECO:0000313" key="12">
    <source>
        <dbReference type="EMBL" id="ROT73137.1"/>
    </source>
</evidence>
<dbReference type="STRING" id="6689.A0A3R7M698"/>
<dbReference type="PANTHER" id="PTHR45993:SF6">
    <property type="entry name" value="C2H2-TYPE DOMAIN-CONTAINING PROTEIN"/>
    <property type="match status" value="1"/>
</dbReference>
<dbReference type="InterPro" id="IPR013087">
    <property type="entry name" value="Znf_C2H2_type"/>
</dbReference>
<dbReference type="EMBL" id="QCYY01002062">
    <property type="protein sequence ID" value="ROT73137.1"/>
    <property type="molecule type" value="Genomic_DNA"/>
</dbReference>
<dbReference type="Pfam" id="PF00096">
    <property type="entry name" value="zf-C2H2"/>
    <property type="match status" value="1"/>
</dbReference>
<keyword evidence="8" id="KW-0539">Nucleus</keyword>
<feature type="domain" description="C2H2-type" evidence="11">
    <location>
        <begin position="30"/>
        <end position="57"/>
    </location>
</feature>
<name>A0A3R7M698_PENVA</name>
<evidence type="ECO:0000256" key="9">
    <source>
        <dbReference type="PROSITE-ProRule" id="PRU00042"/>
    </source>
</evidence>
<dbReference type="SUPFAM" id="SSF57667">
    <property type="entry name" value="beta-beta-alpha zinc fingers"/>
    <property type="match status" value="1"/>
</dbReference>
<evidence type="ECO:0000256" key="3">
    <source>
        <dbReference type="ARBA" id="ARBA00022737"/>
    </source>
</evidence>
<dbReference type="FunFam" id="3.30.160.60:FF:000702">
    <property type="entry name" value="Transcription factor E4F1 isoform 1"/>
    <property type="match status" value="1"/>
</dbReference>
<dbReference type="GO" id="GO:0008270">
    <property type="term" value="F:zinc ion binding"/>
    <property type="evidence" value="ECO:0007669"/>
    <property type="project" value="UniProtKB-KW"/>
</dbReference>
<dbReference type="PROSITE" id="PS00028">
    <property type="entry name" value="ZINC_FINGER_C2H2_1"/>
    <property type="match status" value="1"/>
</dbReference>
<keyword evidence="13" id="KW-1185">Reference proteome</keyword>
<keyword evidence="4 9" id="KW-0863">Zinc-finger</keyword>
<dbReference type="GO" id="GO:0000978">
    <property type="term" value="F:RNA polymerase II cis-regulatory region sequence-specific DNA binding"/>
    <property type="evidence" value="ECO:0007669"/>
    <property type="project" value="TreeGrafter"/>
</dbReference>
<feature type="domain" description="C2H2-type" evidence="11">
    <location>
        <begin position="58"/>
        <end position="81"/>
    </location>
</feature>
<dbReference type="GO" id="GO:0005694">
    <property type="term" value="C:chromosome"/>
    <property type="evidence" value="ECO:0007669"/>
    <property type="project" value="UniProtKB-ARBA"/>
</dbReference>
<feature type="region of interest" description="Disordered" evidence="10">
    <location>
        <begin position="1"/>
        <end position="24"/>
    </location>
</feature>
<dbReference type="OrthoDB" id="6376466at2759"/>
<evidence type="ECO:0000256" key="8">
    <source>
        <dbReference type="ARBA" id="ARBA00023242"/>
    </source>
</evidence>
<dbReference type="GO" id="GO:0045893">
    <property type="term" value="P:positive regulation of DNA-templated transcription"/>
    <property type="evidence" value="ECO:0007669"/>
    <property type="project" value="UniProtKB-ARBA"/>
</dbReference>
<dbReference type="Gene3D" id="3.30.160.60">
    <property type="entry name" value="Classic Zinc Finger"/>
    <property type="match status" value="2"/>
</dbReference>
<dbReference type="InterPro" id="IPR036236">
    <property type="entry name" value="Znf_C2H2_sf"/>
</dbReference>
<dbReference type="SMART" id="SM00355">
    <property type="entry name" value="ZnF_C2H2"/>
    <property type="match status" value="2"/>
</dbReference>
<evidence type="ECO:0000259" key="11">
    <source>
        <dbReference type="PROSITE" id="PS50157"/>
    </source>
</evidence>
<comment type="subcellular location">
    <subcellularLocation>
        <location evidence="1">Nucleus</location>
    </subcellularLocation>
</comment>
<comment type="caution">
    <text evidence="12">The sequence shown here is derived from an EMBL/GenBank/DDBJ whole genome shotgun (WGS) entry which is preliminary data.</text>
</comment>
<dbReference type="GO" id="GO:0005634">
    <property type="term" value="C:nucleus"/>
    <property type="evidence" value="ECO:0007669"/>
    <property type="project" value="UniProtKB-SubCell"/>
</dbReference>
<keyword evidence="2" id="KW-0479">Metal-binding</keyword>
<protein>
    <recommendedName>
        <fullName evidence="11">C2H2-type domain-containing protein</fullName>
    </recommendedName>
</protein>
<evidence type="ECO:0000256" key="6">
    <source>
        <dbReference type="ARBA" id="ARBA00023015"/>
    </source>
</evidence>
<gene>
    <name evidence="12" type="ORF">C7M84_008453</name>
</gene>
<reference evidence="12 13" key="1">
    <citation type="submission" date="2018-04" db="EMBL/GenBank/DDBJ databases">
        <authorList>
            <person name="Zhang X."/>
            <person name="Yuan J."/>
            <person name="Li F."/>
            <person name="Xiang J."/>
        </authorList>
    </citation>
    <scope>NUCLEOTIDE SEQUENCE [LARGE SCALE GENOMIC DNA]</scope>
    <source>
        <tissue evidence="12">Muscle</tissue>
    </source>
</reference>
<dbReference type="InterPro" id="IPR051497">
    <property type="entry name" value="Dev/Hematopoietic_TF"/>
</dbReference>
<accession>A0A3R7M698</accession>
<dbReference type="AlphaFoldDB" id="A0A3R7M698"/>
<keyword evidence="6" id="KW-0805">Transcription regulation</keyword>
<evidence type="ECO:0000256" key="7">
    <source>
        <dbReference type="ARBA" id="ARBA00023163"/>
    </source>
</evidence>
<evidence type="ECO:0000256" key="1">
    <source>
        <dbReference type="ARBA" id="ARBA00004123"/>
    </source>
</evidence>
<dbReference type="Proteomes" id="UP000283509">
    <property type="component" value="Unassembled WGS sequence"/>
</dbReference>
<sequence length="101" mass="10993">MWAAPLPGALVPAPPPRPEGGLDNSSLRPHVCQYCGYSFCRPSQLATHIRIHTGEKPYRCTVCSYSAAQKGNMRRHMHLVHGIVVESNFAPSSLGAPKETP</sequence>
<evidence type="ECO:0000256" key="10">
    <source>
        <dbReference type="SAM" id="MobiDB-lite"/>
    </source>
</evidence>
<keyword evidence="3" id="KW-0677">Repeat</keyword>
<evidence type="ECO:0000256" key="4">
    <source>
        <dbReference type="ARBA" id="ARBA00022771"/>
    </source>
</evidence>
<dbReference type="PANTHER" id="PTHR45993">
    <property type="entry name" value="B-CELL LYMPHOMA/LEUKEMIA 11"/>
    <property type="match status" value="1"/>
</dbReference>
<dbReference type="PROSITE" id="PS50157">
    <property type="entry name" value="ZINC_FINGER_C2H2_2"/>
    <property type="match status" value="2"/>
</dbReference>
<evidence type="ECO:0000313" key="13">
    <source>
        <dbReference type="Proteomes" id="UP000283509"/>
    </source>
</evidence>
<feature type="compositionally biased region" description="Low complexity" evidence="10">
    <location>
        <begin position="1"/>
        <end position="11"/>
    </location>
</feature>
<dbReference type="FunFam" id="3.30.160.60:FF:001732">
    <property type="entry name" value="Zgc:162936"/>
    <property type="match status" value="1"/>
</dbReference>
<proteinExistence type="predicted"/>
<organism evidence="12 13">
    <name type="scientific">Penaeus vannamei</name>
    <name type="common">Whiteleg shrimp</name>
    <name type="synonym">Litopenaeus vannamei</name>
    <dbReference type="NCBI Taxonomy" id="6689"/>
    <lineage>
        <taxon>Eukaryota</taxon>
        <taxon>Metazoa</taxon>
        <taxon>Ecdysozoa</taxon>
        <taxon>Arthropoda</taxon>
        <taxon>Crustacea</taxon>
        <taxon>Multicrustacea</taxon>
        <taxon>Malacostraca</taxon>
        <taxon>Eumalacostraca</taxon>
        <taxon>Eucarida</taxon>
        <taxon>Decapoda</taxon>
        <taxon>Dendrobranchiata</taxon>
        <taxon>Penaeoidea</taxon>
        <taxon>Penaeidae</taxon>
        <taxon>Penaeus</taxon>
    </lineage>
</organism>
<reference evidence="12 13" key="2">
    <citation type="submission" date="2019-01" db="EMBL/GenBank/DDBJ databases">
        <title>The decoding of complex shrimp genome reveals the adaptation for benthos swimmer, frequently molting mechanism and breeding impact on genome.</title>
        <authorList>
            <person name="Sun Y."/>
            <person name="Gao Y."/>
            <person name="Yu Y."/>
        </authorList>
    </citation>
    <scope>NUCLEOTIDE SEQUENCE [LARGE SCALE GENOMIC DNA]</scope>
    <source>
        <tissue evidence="12">Muscle</tissue>
    </source>
</reference>
<dbReference type="GO" id="GO:0006357">
    <property type="term" value="P:regulation of transcription by RNA polymerase II"/>
    <property type="evidence" value="ECO:0007669"/>
    <property type="project" value="TreeGrafter"/>
</dbReference>
<keyword evidence="7" id="KW-0804">Transcription</keyword>